<keyword evidence="3" id="KW-0807">Transducer</keyword>
<evidence type="ECO:0000256" key="2">
    <source>
        <dbReference type="ARBA" id="ARBA00029447"/>
    </source>
</evidence>
<dbReference type="InterPro" id="IPR004089">
    <property type="entry name" value="MCPsignal_dom"/>
</dbReference>
<dbReference type="SMART" id="SM00304">
    <property type="entry name" value="HAMP"/>
    <property type="match status" value="1"/>
</dbReference>
<gene>
    <name evidence="7" type="ORF">N4261_13225</name>
</gene>
<dbReference type="Pfam" id="PF00672">
    <property type="entry name" value="HAMP"/>
    <property type="match status" value="1"/>
</dbReference>
<sequence>MSVGLIATPPSSALPSSVHRGPQFNPNRFWSPGVQLFRQLQFGWKAALISLAFLVPIIVLAVAYDATSRATLAQTRSELHGVDGLEALEPWMVEVQKQRRLVMSGMAPEVDMAAVDRSRARFQAVAAAMPTAIDLRRALATAASAQQALVQGGLTAASPQFEQRMQQYVKALGDLRTELLDESALTLDPDQDSYYLMTVSGELSSDIIESVSRSRAMAGALQREDRPSVAEIRRLYGTWFQGQDRIADLMKAADRAGQFNPRVKASLDPVKATQAAEAFFAAAASAWFDDGFRADVERLNPVGQTAVNELRALVVRSTTLLRGLLQQRLEATERARRLVGGLGAACLLVAGYLFYAFYLSMAGGLGEVGRHLDAMTRGDLTRRAAPQGRDETARLMALLAQMQDGLRGMVMQVRQTSHGIVTASSQIAAGSSDLSARTEQTAASLEESASAMEQIGATVRQTAANTEEATQMAARNAALATRGGTVMADMVGTMQAIQESSHRIADIIGVIDAIAFQTNILALNAAVEAARAGEQGRGFAVVASEVRALAKRTTDAAREIKALIGTSVARVERGTTVAQDAGTAIQEIVGGAGRIQALLTEIASGSREQTDGIGHVSGAVQQLDQSTQQNAAMVEQTAAAAASLLEQANGLVAEVGRFRLP</sequence>
<dbReference type="SMART" id="SM00283">
    <property type="entry name" value="MA"/>
    <property type="match status" value="1"/>
</dbReference>
<accession>A0ABY6AXL7</accession>
<dbReference type="InterPro" id="IPR051310">
    <property type="entry name" value="MCP_chemotaxis"/>
</dbReference>
<dbReference type="PROSITE" id="PS50885">
    <property type="entry name" value="HAMP"/>
    <property type="match status" value="1"/>
</dbReference>
<dbReference type="PROSITE" id="PS50111">
    <property type="entry name" value="CHEMOTAXIS_TRANSDUC_2"/>
    <property type="match status" value="1"/>
</dbReference>
<keyword evidence="1" id="KW-0488">Methylation</keyword>
<dbReference type="PANTHER" id="PTHR43531">
    <property type="entry name" value="PROTEIN ICFG"/>
    <property type="match status" value="1"/>
</dbReference>
<dbReference type="PANTHER" id="PTHR43531:SF14">
    <property type="entry name" value="METHYL-ACCEPTING CHEMOTAXIS PROTEIN I-RELATED"/>
    <property type="match status" value="1"/>
</dbReference>
<protein>
    <submittedName>
        <fullName evidence="7">Methyl-accepting chemotaxis protein</fullName>
    </submittedName>
</protein>
<dbReference type="SUPFAM" id="SSF58104">
    <property type="entry name" value="Methyl-accepting chemotaxis protein (MCP) signaling domain"/>
    <property type="match status" value="1"/>
</dbReference>
<dbReference type="InterPro" id="IPR003660">
    <property type="entry name" value="HAMP_dom"/>
</dbReference>
<name>A0ABY6AXL7_9BURK</name>
<dbReference type="Proteomes" id="UP001064933">
    <property type="component" value="Chromosome"/>
</dbReference>
<dbReference type="Gene3D" id="1.10.287.950">
    <property type="entry name" value="Methyl-accepting chemotaxis protein"/>
    <property type="match status" value="1"/>
</dbReference>
<evidence type="ECO:0000256" key="1">
    <source>
        <dbReference type="ARBA" id="ARBA00022481"/>
    </source>
</evidence>
<feature type="transmembrane region" description="Helical" evidence="4">
    <location>
        <begin position="44"/>
        <end position="64"/>
    </location>
</feature>
<comment type="similarity">
    <text evidence="2">Belongs to the methyl-accepting chemotaxis (MCP) protein family.</text>
</comment>
<evidence type="ECO:0000259" key="5">
    <source>
        <dbReference type="PROSITE" id="PS50111"/>
    </source>
</evidence>
<feature type="domain" description="Methyl-accepting transducer" evidence="5">
    <location>
        <begin position="416"/>
        <end position="645"/>
    </location>
</feature>
<organism evidence="7 8">
    <name type="scientific">Roseateles amylovorans</name>
    <dbReference type="NCBI Taxonomy" id="2978473"/>
    <lineage>
        <taxon>Bacteria</taxon>
        <taxon>Pseudomonadati</taxon>
        <taxon>Pseudomonadota</taxon>
        <taxon>Betaproteobacteria</taxon>
        <taxon>Burkholderiales</taxon>
        <taxon>Sphaerotilaceae</taxon>
        <taxon>Roseateles</taxon>
    </lineage>
</organism>
<evidence type="ECO:0000313" key="7">
    <source>
        <dbReference type="EMBL" id="UXH76038.1"/>
    </source>
</evidence>
<dbReference type="RefSeq" id="WP_261755768.1">
    <property type="nucleotide sequence ID" value="NZ_CP104562.2"/>
</dbReference>
<evidence type="ECO:0000256" key="3">
    <source>
        <dbReference type="PROSITE-ProRule" id="PRU00284"/>
    </source>
</evidence>
<dbReference type="CDD" id="cd11386">
    <property type="entry name" value="MCP_signal"/>
    <property type="match status" value="1"/>
</dbReference>
<evidence type="ECO:0000259" key="6">
    <source>
        <dbReference type="PROSITE" id="PS50885"/>
    </source>
</evidence>
<feature type="domain" description="HAMP" evidence="6">
    <location>
        <begin position="359"/>
        <end position="411"/>
    </location>
</feature>
<keyword evidence="4" id="KW-1133">Transmembrane helix</keyword>
<keyword evidence="4" id="KW-0812">Transmembrane</keyword>
<evidence type="ECO:0000313" key="8">
    <source>
        <dbReference type="Proteomes" id="UP001064933"/>
    </source>
</evidence>
<evidence type="ECO:0000256" key="4">
    <source>
        <dbReference type="SAM" id="Phobius"/>
    </source>
</evidence>
<dbReference type="Pfam" id="PF00015">
    <property type="entry name" value="MCPsignal"/>
    <property type="match status" value="1"/>
</dbReference>
<feature type="transmembrane region" description="Helical" evidence="4">
    <location>
        <begin position="338"/>
        <end position="358"/>
    </location>
</feature>
<dbReference type="EMBL" id="CP104562">
    <property type="protein sequence ID" value="UXH76038.1"/>
    <property type="molecule type" value="Genomic_DNA"/>
</dbReference>
<keyword evidence="4" id="KW-0472">Membrane</keyword>
<proteinExistence type="inferred from homology"/>
<keyword evidence="8" id="KW-1185">Reference proteome</keyword>
<reference evidence="7" key="1">
    <citation type="submission" date="2022-10" db="EMBL/GenBank/DDBJ databases">
        <title>Characterization and whole genome sequencing of a new Roseateles species, isolated from fresh water.</title>
        <authorList>
            <person name="Guliayeva D.Y."/>
            <person name="Akhremchuk A.E."/>
            <person name="Sikolenko M.A."/>
            <person name="Valentovich L.N."/>
            <person name="Sidarenka A.V."/>
        </authorList>
    </citation>
    <scope>NUCLEOTIDE SEQUENCE</scope>
    <source>
        <strain evidence="7">BIM B-1768</strain>
    </source>
</reference>